<dbReference type="InterPro" id="IPR020472">
    <property type="entry name" value="WD40_PAC1"/>
</dbReference>
<sequence>MFQVIFCTGGYDHTIRFWEVPSGINYHTIQFVDSQINKLEITPNRKYVVAAGNPTIKLYDIESNTTEAYASLEGHTNNVTGIGFQKDMKWMYSVSEDKTIKIWDLRARGCQRDIRNTHAINTAVLSPNQVELLTGDQNGGIRRWDLGQKQCIQELIPDSKIPVRSVTISNDASLVAAANNEGRCFVWALTNTKNNLSKNDSSDEKKTIQKSVENPTENVKNLKENSLAKKEISFDPQENSLNLENLAEFKPLHKINAHKTYILKCLISPDIKYLATTSADHTVKIWNIEQNFELDKTLTGHQRWVWDCAFSHDSCYLITGSSDHVARLWDIEQGETIHHYTGHNKAITAVALYDFFD</sequence>
<dbReference type="CDD" id="cd00200">
    <property type="entry name" value="WD40"/>
    <property type="match status" value="1"/>
</dbReference>
<keyword evidence="6" id="KW-1185">Reference proteome</keyword>
<evidence type="ECO:0000256" key="4">
    <source>
        <dbReference type="PROSITE-ProRule" id="PRU00221"/>
    </source>
</evidence>
<dbReference type="OMA" id="VQRNYKH"/>
<evidence type="ECO:0000256" key="3">
    <source>
        <dbReference type="ARBA" id="ARBA00022737"/>
    </source>
</evidence>
<evidence type="ECO:0000256" key="2">
    <source>
        <dbReference type="ARBA" id="ARBA00022574"/>
    </source>
</evidence>
<comment type="similarity">
    <text evidence="1">Belongs to the WD repeat LST8 family.</text>
</comment>
<dbReference type="PANTHER" id="PTHR19842:SF0">
    <property type="entry name" value="TARGET OF RAPAMYCIN COMPLEX SUBUNIT LST8"/>
    <property type="match status" value="1"/>
</dbReference>
<dbReference type="Pfam" id="PF00400">
    <property type="entry name" value="WD40"/>
    <property type="match status" value="3"/>
</dbReference>
<keyword evidence="2 4" id="KW-0853">WD repeat</keyword>
<proteinExistence type="inferred from homology"/>
<dbReference type="Gene3D" id="2.130.10.10">
    <property type="entry name" value="YVTN repeat-like/Quinoprotein amine dehydrogenase"/>
    <property type="match status" value="1"/>
</dbReference>
<keyword evidence="3" id="KW-0677">Repeat</keyword>
<dbReference type="PROSITE" id="PS50082">
    <property type="entry name" value="WD_REPEATS_2"/>
    <property type="match status" value="3"/>
</dbReference>
<dbReference type="Proteomes" id="UP001149090">
    <property type="component" value="Unassembled WGS sequence"/>
</dbReference>
<protein>
    <submittedName>
        <fullName evidence="5">Target of rapamycin complex subunit lst8</fullName>
    </submittedName>
</protein>
<accession>A0A9Q0LFQ6</accession>
<organism evidence="5 6">
    <name type="scientific">Anaeramoeba ignava</name>
    <name type="common">Anaerobic marine amoeba</name>
    <dbReference type="NCBI Taxonomy" id="1746090"/>
    <lineage>
        <taxon>Eukaryota</taxon>
        <taxon>Metamonada</taxon>
        <taxon>Anaeramoebidae</taxon>
        <taxon>Anaeramoeba</taxon>
    </lineage>
</organism>
<feature type="repeat" description="WD" evidence="4">
    <location>
        <begin position="255"/>
        <end position="296"/>
    </location>
</feature>
<dbReference type="PRINTS" id="PR00320">
    <property type="entry name" value="GPROTEINBRPT"/>
</dbReference>
<dbReference type="GO" id="GO:0031932">
    <property type="term" value="C:TORC2 complex"/>
    <property type="evidence" value="ECO:0007669"/>
    <property type="project" value="InterPro"/>
</dbReference>
<dbReference type="PROSITE" id="PS00678">
    <property type="entry name" value="WD_REPEATS_1"/>
    <property type="match status" value="3"/>
</dbReference>
<evidence type="ECO:0000313" key="5">
    <source>
        <dbReference type="EMBL" id="KAJ5071605.1"/>
    </source>
</evidence>
<evidence type="ECO:0000313" key="6">
    <source>
        <dbReference type="Proteomes" id="UP001149090"/>
    </source>
</evidence>
<dbReference type="InterPro" id="IPR036322">
    <property type="entry name" value="WD40_repeat_dom_sf"/>
</dbReference>
<dbReference type="PROSITE" id="PS50294">
    <property type="entry name" value="WD_REPEATS_REGION"/>
    <property type="match status" value="3"/>
</dbReference>
<dbReference type="InterPro" id="IPR001680">
    <property type="entry name" value="WD40_rpt"/>
</dbReference>
<evidence type="ECO:0000256" key="1">
    <source>
        <dbReference type="ARBA" id="ARBA00009890"/>
    </source>
</evidence>
<dbReference type="PANTHER" id="PTHR19842">
    <property type="entry name" value="G BETA-LIKE PROTEIN GBL"/>
    <property type="match status" value="1"/>
</dbReference>
<dbReference type="InterPro" id="IPR015943">
    <property type="entry name" value="WD40/YVTN_repeat-like_dom_sf"/>
</dbReference>
<feature type="repeat" description="WD" evidence="4">
    <location>
        <begin position="298"/>
        <end position="339"/>
    </location>
</feature>
<dbReference type="InterPro" id="IPR019775">
    <property type="entry name" value="WD40_repeat_CS"/>
</dbReference>
<dbReference type="GO" id="GO:0032956">
    <property type="term" value="P:regulation of actin cytoskeleton organization"/>
    <property type="evidence" value="ECO:0007669"/>
    <property type="project" value="TreeGrafter"/>
</dbReference>
<reference evidence="5" key="1">
    <citation type="submission" date="2022-10" db="EMBL/GenBank/DDBJ databases">
        <title>Novel sulphate-reducing endosymbionts in the free-living metamonad Anaeramoeba.</title>
        <authorList>
            <person name="Jerlstrom-Hultqvist J."/>
            <person name="Cepicka I."/>
            <person name="Gallot-Lavallee L."/>
            <person name="Salas-Leiva D."/>
            <person name="Curtis B.A."/>
            <person name="Zahonova K."/>
            <person name="Pipaliya S."/>
            <person name="Dacks J."/>
            <person name="Roger A.J."/>
        </authorList>
    </citation>
    <scope>NUCLEOTIDE SEQUENCE</scope>
    <source>
        <strain evidence="5">BMAN</strain>
    </source>
</reference>
<dbReference type="InterPro" id="IPR037588">
    <property type="entry name" value="MLST8"/>
</dbReference>
<dbReference type="GO" id="GO:0031929">
    <property type="term" value="P:TOR signaling"/>
    <property type="evidence" value="ECO:0007669"/>
    <property type="project" value="InterPro"/>
</dbReference>
<dbReference type="SUPFAM" id="SSF50978">
    <property type="entry name" value="WD40 repeat-like"/>
    <property type="match status" value="1"/>
</dbReference>
<dbReference type="EMBL" id="JAPDFW010000086">
    <property type="protein sequence ID" value="KAJ5071605.1"/>
    <property type="molecule type" value="Genomic_DNA"/>
</dbReference>
<dbReference type="AlphaFoldDB" id="A0A9Q0LFQ6"/>
<feature type="repeat" description="WD" evidence="4">
    <location>
        <begin position="72"/>
        <end position="106"/>
    </location>
</feature>
<dbReference type="SMART" id="SM00320">
    <property type="entry name" value="WD40"/>
    <property type="match status" value="6"/>
</dbReference>
<name>A0A9Q0LFQ6_ANAIG</name>
<dbReference type="GO" id="GO:0031931">
    <property type="term" value="C:TORC1 complex"/>
    <property type="evidence" value="ECO:0007669"/>
    <property type="project" value="InterPro"/>
</dbReference>
<comment type="caution">
    <text evidence="5">The sequence shown here is derived from an EMBL/GenBank/DDBJ whole genome shotgun (WGS) entry which is preliminary data.</text>
</comment>
<gene>
    <name evidence="5" type="ORF">M0811_10014</name>
</gene>
<dbReference type="OrthoDB" id="400at2759"/>